<dbReference type="GO" id="GO:0003700">
    <property type="term" value="F:DNA-binding transcription factor activity"/>
    <property type="evidence" value="ECO:0007669"/>
    <property type="project" value="TreeGrafter"/>
</dbReference>
<dbReference type="InterPro" id="IPR028082">
    <property type="entry name" value="Peripla_BP_I"/>
</dbReference>
<dbReference type="PANTHER" id="PTHR30146:SF109">
    <property type="entry name" value="HTH-TYPE TRANSCRIPTIONAL REGULATOR GALS"/>
    <property type="match status" value="1"/>
</dbReference>
<dbReference type="InterPro" id="IPR010982">
    <property type="entry name" value="Lambda_DNA-bd_dom_sf"/>
</dbReference>
<keyword evidence="1" id="KW-0805">Transcription regulation</keyword>
<evidence type="ECO:0000313" key="5">
    <source>
        <dbReference type="EMBL" id="ARO13824.1"/>
    </source>
</evidence>
<keyword evidence="2" id="KW-0238">DNA-binding</keyword>
<accession>A0A1W6NX71</accession>
<dbReference type="STRING" id="92947.BVG79_00470"/>
<protein>
    <submittedName>
        <fullName evidence="5">Transcriptional regulator protein, LacI family</fullName>
    </submittedName>
</protein>
<evidence type="ECO:0000313" key="6">
    <source>
        <dbReference type="Proteomes" id="UP000242447"/>
    </source>
</evidence>
<dbReference type="EMBL" id="CP019937">
    <property type="protein sequence ID" value="ARO13824.1"/>
    <property type="molecule type" value="Genomic_DNA"/>
</dbReference>
<dbReference type="SUPFAM" id="SSF47413">
    <property type="entry name" value="lambda repressor-like DNA-binding domains"/>
    <property type="match status" value="1"/>
</dbReference>
<organism evidence="5 6">
    <name type="scientific">Ketogulonicigenium robustum</name>
    <dbReference type="NCBI Taxonomy" id="92947"/>
    <lineage>
        <taxon>Bacteria</taxon>
        <taxon>Pseudomonadati</taxon>
        <taxon>Pseudomonadota</taxon>
        <taxon>Alphaproteobacteria</taxon>
        <taxon>Rhodobacterales</taxon>
        <taxon>Roseobacteraceae</taxon>
        <taxon>Ketogulonicigenium</taxon>
    </lineage>
</organism>
<dbReference type="OrthoDB" id="60111at2"/>
<dbReference type="SMART" id="SM00354">
    <property type="entry name" value="HTH_LACI"/>
    <property type="match status" value="1"/>
</dbReference>
<sequence length="326" mass="34532">MKVTLQEVAALAGCSLATASRALTGSGPVSQAMDNRVRRAALDLGYHRRTEGAVTGARPIIGVLIPSLSNPVFATSLSSLQLRCRGAGRGVIIAQSNYAPEQERSAIASLMAERPLGLVLTLCDPATCRALQADLPPTVLMNHPAMAQYPAAVMVDNHAAGLTLTKYLLAHGHRRILFITGEFTASDRARLRYAGYTQAMRAAGLSPPDAIQISFTDNHERLDLAPALATHSPTAIIASNDLLALGAIAALRREGRRVPQDISVAGFDGMSMGQMLSPRLTTMEMPDKAMGEAAAELLLTMIAANAAPRQIELHAVLRQGETVQSV</sequence>
<dbReference type="PROSITE" id="PS50932">
    <property type="entry name" value="HTH_LACI_2"/>
    <property type="match status" value="1"/>
</dbReference>
<dbReference type="GO" id="GO:0000976">
    <property type="term" value="F:transcription cis-regulatory region binding"/>
    <property type="evidence" value="ECO:0007669"/>
    <property type="project" value="TreeGrafter"/>
</dbReference>
<dbReference type="Pfam" id="PF00356">
    <property type="entry name" value="LacI"/>
    <property type="match status" value="1"/>
</dbReference>
<feature type="domain" description="HTH lacI-type" evidence="4">
    <location>
        <begin position="3"/>
        <end position="50"/>
    </location>
</feature>
<dbReference type="CDD" id="cd01392">
    <property type="entry name" value="HTH_LacI"/>
    <property type="match status" value="1"/>
</dbReference>
<dbReference type="AlphaFoldDB" id="A0A1W6NX71"/>
<dbReference type="Pfam" id="PF13377">
    <property type="entry name" value="Peripla_BP_3"/>
    <property type="match status" value="1"/>
</dbReference>
<reference evidence="5 6" key="1">
    <citation type="submission" date="2017-02" db="EMBL/GenBank/DDBJ databases">
        <title>Ketogulonicigenium robustum SPU B003 Genome sequencing and assembly.</title>
        <authorList>
            <person name="Li Y."/>
            <person name="Liu L."/>
            <person name="Wang C."/>
            <person name="Zhang M."/>
            <person name="Zhang T."/>
            <person name="Zhang Y."/>
        </authorList>
    </citation>
    <scope>NUCLEOTIDE SEQUENCE [LARGE SCALE GENOMIC DNA]</scope>
    <source>
        <strain evidence="5 6">SPU_B003</strain>
    </source>
</reference>
<dbReference type="SUPFAM" id="SSF53822">
    <property type="entry name" value="Periplasmic binding protein-like I"/>
    <property type="match status" value="1"/>
</dbReference>
<evidence type="ECO:0000256" key="3">
    <source>
        <dbReference type="ARBA" id="ARBA00023163"/>
    </source>
</evidence>
<dbReference type="PANTHER" id="PTHR30146">
    <property type="entry name" value="LACI-RELATED TRANSCRIPTIONAL REPRESSOR"/>
    <property type="match status" value="1"/>
</dbReference>
<dbReference type="InterPro" id="IPR046335">
    <property type="entry name" value="LacI/GalR-like_sensor"/>
</dbReference>
<dbReference type="Proteomes" id="UP000242447">
    <property type="component" value="Chromosome"/>
</dbReference>
<evidence type="ECO:0000256" key="2">
    <source>
        <dbReference type="ARBA" id="ARBA00023125"/>
    </source>
</evidence>
<dbReference type="InterPro" id="IPR000843">
    <property type="entry name" value="HTH_LacI"/>
</dbReference>
<proteinExistence type="predicted"/>
<keyword evidence="3" id="KW-0804">Transcription</keyword>
<dbReference type="KEGG" id="kro:BVG79_00470"/>
<name>A0A1W6NX71_9RHOB</name>
<dbReference type="RefSeq" id="WP_085785475.1">
    <property type="nucleotide sequence ID" value="NZ_CP019937.1"/>
</dbReference>
<gene>
    <name evidence="5" type="ORF">BVG79_00470</name>
</gene>
<keyword evidence="6" id="KW-1185">Reference proteome</keyword>
<dbReference type="Gene3D" id="3.40.50.2300">
    <property type="match status" value="2"/>
</dbReference>
<evidence type="ECO:0000259" key="4">
    <source>
        <dbReference type="PROSITE" id="PS50932"/>
    </source>
</evidence>
<evidence type="ECO:0000256" key="1">
    <source>
        <dbReference type="ARBA" id="ARBA00023015"/>
    </source>
</evidence>
<dbReference type="Gene3D" id="1.10.260.40">
    <property type="entry name" value="lambda repressor-like DNA-binding domains"/>
    <property type="match status" value="1"/>
</dbReference>